<organism evidence="1 2">
    <name type="scientific">Rhizophagus clarus</name>
    <dbReference type="NCBI Taxonomy" id="94130"/>
    <lineage>
        <taxon>Eukaryota</taxon>
        <taxon>Fungi</taxon>
        <taxon>Fungi incertae sedis</taxon>
        <taxon>Mucoromycota</taxon>
        <taxon>Glomeromycotina</taxon>
        <taxon>Glomeromycetes</taxon>
        <taxon>Glomerales</taxon>
        <taxon>Glomeraceae</taxon>
        <taxon>Rhizophagus</taxon>
    </lineage>
</organism>
<dbReference type="Proteomes" id="UP000615446">
    <property type="component" value="Unassembled WGS sequence"/>
</dbReference>
<proteinExistence type="predicted"/>
<reference evidence="1" key="1">
    <citation type="submission" date="2019-10" db="EMBL/GenBank/DDBJ databases">
        <title>Conservation and host-specific expression of non-tandemly repeated heterogenous ribosome RNA gene in arbuscular mycorrhizal fungi.</title>
        <authorList>
            <person name="Maeda T."/>
            <person name="Kobayashi Y."/>
            <person name="Nakagawa T."/>
            <person name="Ezawa T."/>
            <person name="Yamaguchi K."/>
            <person name="Bino T."/>
            <person name="Nishimoto Y."/>
            <person name="Shigenobu S."/>
            <person name="Kawaguchi M."/>
        </authorList>
    </citation>
    <scope>NUCLEOTIDE SEQUENCE</scope>
    <source>
        <strain evidence="1">HR1</strain>
    </source>
</reference>
<name>A0A8H3QVL7_9GLOM</name>
<evidence type="ECO:0000313" key="2">
    <source>
        <dbReference type="Proteomes" id="UP000615446"/>
    </source>
</evidence>
<accession>A0A8H3QVL7</accession>
<evidence type="ECO:0000313" key="1">
    <source>
        <dbReference type="EMBL" id="GES93112.1"/>
    </source>
</evidence>
<protein>
    <submittedName>
        <fullName evidence="1">Uncharacterized protein</fullName>
    </submittedName>
</protein>
<dbReference type="EMBL" id="BLAL01000221">
    <property type="protein sequence ID" value="GES93112.1"/>
    <property type="molecule type" value="Genomic_DNA"/>
</dbReference>
<comment type="caution">
    <text evidence="1">The sequence shown here is derived from an EMBL/GenBank/DDBJ whole genome shotgun (WGS) entry which is preliminary data.</text>
</comment>
<sequence length="66" mass="7800">MKRCYVLLCLCDDIVSIKFLCTSHDYHEYIETWDITLNFVQTDSHVDKGIQRIIVSYDLKRECVIG</sequence>
<gene>
    <name evidence="1" type="ORF">RCL2_001987000</name>
</gene>
<dbReference type="AlphaFoldDB" id="A0A8H3QVL7"/>